<dbReference type="Pfam" id="PF07228">
    <property type="entry name" value="SpoIIE"/>
    <property type="match status" value="1"/>
</dbReference>
<keyword evidence="3" id="KW-1185">Reference proteome</keyword>
<comment type="caution">
    <text evidence="2">The sequence shown here is derived from an EMBL/GenBank/DDBJ whole genome shotgun (WGS) entry which is preliminary data.</text>
</comment>
<dbReference type="InterPro" id="IPR036457">
    <property type="entry name" value="PPM-type-like_dom_sf"/>
</dbReference>
<proteinExistence type="predicted"/>
<organism evidence="2 3">
    <name type="scientific">Salipaludibacillus agaradhaerens</name>
    <name type="common">Bacillus agaradhaerens</name>
    <dbReference type="NCBI Taxonomy" id="76935"/>
    <lineage>
        <taxon>Bacteria</taxon>
        <taxon>Bacillati</taxon>
        <taxon>Bacillota</taxon>
        <taxon>Bacilli</taxon>
        <taxon>Bacillales</taxon>
        <taxon>Bacillaceae</taxon>
    </lineage>
</organism>
<name>A0A9Q4B3R8_SALAG</name>
<evidence type="ECO:0000259" key="1">
    <source>
        <dbReference type="SMART" id="SM00331"/>
    </source>
</evidence>
<dbReference type="EMBL" id="JABXYM010000001">
    <property type="protein sequence ID" value="MCR6097792.1"/>
    <property type="molecule type" value="Genomic_DNA"/>
</dbReference>
<dbReference type="PANTHER" id="PTHR35801:SF1">
    <property type="entry name" value="PHOSPHOSERINE PHOSPHATASE RSBX"/>
    <property type="match status" value="1"/>
</dbReference>
<dbReference type="SUPFAM" id="SSF81606">
    <property type="entry name" value="PP2C-like"/>
    <property type="match status" value="1"/>
</dbReference>
<dbReference type="InterPro" id="IPR039248">
    <property type="entry name" value="Ptase_RsbX"/>
</dbReference>
<dbReference type="InterPro" id="IPR001932">
    <property type="entry name" value="PPM-type_phosphatase-like_dom"/>
</dbReference>
<dbReference type="RefSeq" id="WP_257822172.1">
    <property type="nucleotide sequence ID" value="NZ_JABXYM010000001.1"/>
</dbReference>
<dbReference type="PANTHER" id="PTHR35801">
    <property type="entry name" value="PHOSPHOSERINE PHOSPHATASE RSBX"/>
    <property type="match status" value="1"/>
</dbReference>
<dbReference type="Proteomes" id="UP001057753">
    <property type="component" value="Unassembled WGS sequence"/>
</dbReference>
<gene>
    <name evidence="2" type="ORF">HXA33_14745</name>
</gene>
<protein>
    <submittedName>
        <fullName evidence="2">SpoIIE family protein phosphatase</fullName>
    </submittedName>
</protein>
<accession>A0A9Q4B3R8</accession>
<dbReference type="SMART" id="SM00331">
    <property type="entry name" value="PP2C_SIG"/>
    <property type="match status" value="1"/>
</dbReference>
<feature type="domain" description="PPM-type phosphatase" evidence="1">
    <location>
        <begin position="9"/>
        <end position="199"/>
    </location>
</feature>
<evidence type="ECO:0000313" key="2">
    <source>
        <dbReference type="EMBL" id="MCR6097792.1"/>
    </source>
</evidence>
<dbReference type="AlphaFoldDB" id="A0A9Q4B3R8"/>
<sequence>MIEHHHLKEMDISIYNVAKKGNWCSGDSFYTIRTENYILCAMADGLGSGEEAMNAAEIAMNVIKNEHELDTGTIMDKCNQKMGGTRGVVLTILKFDFTSKMIDYTNVGNISCIFYDPSGKLLRPVPVRGYLSGKRMKYRTQRIPFSKDVVFIMYSDGLAFNPNDHKIFVRSEIPEQMMTNLLDNKASAKDDTTILIGKVN</sequence>
<evidence type="ECO:0000313" key="3">
    <source>
        <dbReference type="Proteomes" id="UP001057753"/>
    </source>
</evidence>
<reference evidence="2" key="1">
    <citation type="submission" date="2020-06" db="EMBL/GenBank/DDBJ databases">
        <title>Insight into the genomes of haloalkaliphilic bacilli from Kenyan soda lakes.</title>
        <authorList>
            <person name="Mwirichia R."/>
            <person name="Villamizar G.C."/>
            <person name="Poehlein A."/>
            <person name="Mugweru J."/>
            <person name="Kipnyargis A."/>
            <person name="Kiplimo D."/>
            <person name="Orwa P."/>
            <person name="Daniel R."/>
        </authorList>
    </citation>
    <scope>NUCLEOTIDE SEQUENCE</scope>
    <source>
        <strain evidence="2">B1096_S55</strain>
    </source>
</reference>
<dbReference type="Gene3D" id="3.60.40.10">
    <property type="entry name" value="PPM-type phosphatase domain"/>
    <property type="match status" value="1"/>
</dbReference>